<sequence length="57" mass="6427">MKILIKTKKDKIRKFRIKGDVAEVLAMVGAIILHIEKTQGISRMKILSLMTDAMNDA</sequence>
<dbReference type="Proteomes" id="UP000824205">
    <property type="component" value="Unassembled WGS sequence"/>
</dbReference>
<reference evidence="1" key="2">
    <citation type="submission" date="2021-04" db="EMBL/GenBank/DDBJ databases">
        <authorList>
            <person name="Gilroy R."/>
        </authorList>
    </citation>
    <scope>NUCLEOTIDE SEQUENCE</scope>
    <source>
        <strain evidence="1">421</strain>
    </source>
</reference>
<name>A0A9D1UGY8_9FIRM</name>
<reference evidence="1" key="1">
    <citation type="journal article" date="2021" name="PeerJ">
        <title>Extensive microbial diversity within the chicken gut microbiome revealed by metagenomics and culture.</title>
        <authorList>
            <person name="Gilroy R."/>
            <person name="Ravi A."/>
            <person name="Getino M."/>
            <person name="Pursley I."/>
            <person name="Horton D.L."/>
            <person name="Alikhan N.F."/>
            <person name="Baker D."/>
            <person name="Gharbi K."/>
            <person name="Hall N."/>
            <person name="Watson M."/>
            <person name="Adriaenssens E.M."/>
            <person name="Foster-Nyarko E."/>
            <person name="Jarju S."/>
            <person name="Secka A."/>
            <person name="Antonio M."/>
            <person name="Oren A."/>
            <person name="Chaudhuri R.R."/>
            <person name="La Ragione R."/>
            <person name="Hildebrand F."/>
            <person name="Pallen M.J."/>
        </authorList>
    </citation>
    <scope>NUCLEOTIDE SEQUENCE</scope>
    <source>
        <strain evidence="1">421</strain>
    </source>
</reference>
<evidence type="ECO:0000313" key="2">
    <source>
        <dbReference type="Proteomes" id="UP000824205"/>
    </source>
</evidence>
<gene>
    <name evidence="1" type="ORF">IAA48_05960</name>
</gene>
<dbReference type="EMBL" id="DXGE01000024">
    <property type="protein sequence ID" value="HIW86025.1"/>
    <property type="molecule type" value="Genomic_DNA"/>
</dbReference>
<organism evidence="1 2">
    <name type="scientific">Candidatus Eubacterium faecipullorum</name>
    <dbReference type="NCBI Taxonomy" id="2838571"/>
    <lineage>
        <taxon>Bacteria</taxon>
        <taxon>Bacillati</taxon>
        <taxon>Bacillota</taxon>
        <taxon>Clostridia</taxon>
        <taxon>Eubacteriales</taxon>
        <taxon>Eubacteriaceae</taxon>
        <taxon>Eubacterium</taxon>
    </lineage>
</organism>
<protein>
    <submittedName>
        <fullName evidence="1">Uncharacterized protein</fullName>
    </submittedName>
</protein>
<accession>A0A9D1UGY8</accession>
<dbReference type="AlphaFoldDB" id="A0A9D1UGY8"/>
<proteinExistence type="predicted"/>
<evidence type="ECO:0000313" key="1">
    <source>
        <dbReference type="EMBL" id="HIW86025.1"/>
    </source>
</evidence>
<comment type="caution">
    <text evidence="1">The sequence shown here is derived from an EMBL/GenBank/DDBJ whole genome shotgun (WGS) entry which is preliminary data.</text>
</comment>